<name>A0A182XTM3_ANOQN</name>
<evidence type="ECO:0000256" key="1">
    <source>
        <dbReference type="SAM" id="Phobius"/>
    </source>
</evidence>
<proteinExistence type="predicted"/>
<keyword evidence="3" id="KW-1185">Reference proteome</keyword>
<reference evidence="2" key="1">
    <citation type="submission" date="2020-05" db="UniProtKB">
        <authorList>
            <consortium name="EnsemblMetazoa"/>
        </authorList>
    </citation>
    <scope>IDENTIFICATION</scope>
    <source>
        <strain evidence="2">SANGQUA</strain>
    </source>
</reference>
<dbReference type="EnsemblMetazoa" id="AQUA015159-RA">
    <property type="protein sequence ID" value="AQUA015159-PA"/>
    <property type="gene ID" value="AQUA015159"/>
</dbReference>
<organism evidence="2 3">
    <name type="scientific">Anopheles quadriannulatus</name>
    <name type="common">Mosquito</name>
    <dbReference type="NCBI Taxonomy" id="34691"/>
    <lineage>
        <taxon>Eukaryota</taxon>
        <taxon>Metazoa</taxon>
        <taxon>Ecdysozoa</taxon>
        <taxon>Arthropoda</taxon>
        <taxon>Hexapoda</taxon>
        <taxon>Insecta</taxon>
        <taxon>Pterygota</taxon>
        <taxon>Neoptera</taxon>
        <taxon>Endopterygota</taxon>
        <taxon>Diptera</taxon>
        <taxon>Nematocera</taxon>
        <taxon>Culicoidea</taxon>
        <taxon>Culicidae</taxon>
        <taxon>Anophelinae</taxon>
        <taxon>Anopheles</taxon>
    </lineage>
</organism>
<feature type="transmembrane region" description="Helical" evidence="1">
    <location>
        <begin position="12"/>
        <end position="37"/>
    </location>
</feature>
<evidence type="ECO:0000313" key="3">
    <source>
        <dbReference type="Proteomes" id="UP000076407"/>
    </source>
</evidence>
<keyword evidence="1" id="KW-0472">Membrane</keyword>
<accession>A0A182XTM3</accession>
<protein>
    <submittedName>
        <fullName evidence="2">Uncharacterized protein</fullName>
    </submittedName>
</protein>
<dbReference type="VEuPathDB" id="VectorBase:AQUA015159"/>
<dbReference type="AlphaFoldDB" id="A0A182XTM3"/>
<evidence type="ECO:0000313" key="2">
    <source>
        <dbReference type="EnsemblMetazoa" id="AQUA015159-PA"/>
    </source>
</evidence>
<keyword evidence="1" id="KW-0812">Transmembrane</keyword>
<keyword evidence="1" id="KW-1133">Transmembrane helix</keyword>
<sequence length="53" mass="6025">MAVSMTVYANQIICWLFGFVLFSPYYWIACSVAMTVAKHSCNLILMCLKAIEE</sequence>
<dbReference type="Proteomes" id="UP000076407">
    <property type="component" value="Unassembled WGS sequence"/>
</dbReference>